<evidence type="ECO:0000259" key="4">
    <source>
        <dbReference type="Pfam" id="PF21530"/>
    </source>
</evidence>
<dbReference type="GO" id="GO:0043139">
    <property type="term" value="F:5'-3' DNA helicase activity"/>
    <property type="evidence" value="ECO:0007669"/>
    <property type="project" value="UniProtKB-EC"/>
</dbReference>
<feature type="domain" description="DNA helicase Pif1-like 2B" evidence="4">
    <location>
        <begin position="1256"/>
        <end position="1299"/>
    </location>
</feature>
<dbReference type="GO" id="GO:0016787">
    <property type="term" value="F:hydrolase activity"/>
    <property type="evidence" value="ECO:0007669"/>
    <property type="project" value="UniProtKB-KW"/>
</dbReference>
<feature type="domain" description="DNA helicase Pif1-like DEAD-box helicase" evidence="2">
    <location>
        <begin position="957"/>
        <end position="1163"/>
    </location>
</feature>
<accession>A0AAP0BVJ0</accession>
<dbReference type="GO" id="GO:0006281">
    <property type="term" value="P:DNA repair"/>
    <property type="evidence" value="ECO:0007669"/>
    <property type="project" value="UniProtKB-KW"/>
</dbReference>
<dbReference type="GO" id="GO:0005524">
    <property type="term" value="F:ATP binding"/>
    <property type="evidence" value="ECO:0007669"/>
    <property type="project" value="UniProtKB-KW"/>
</dbReference>
<evidence type="ECO:0000256" key="1">
    <source>
        <dbReference type="RuleBase" id="RU363044"/>
    </source>
</evidence>
<keyword evidence="1" id="KW-0378">Hydrolase</keyword>
<evidence type="ECO:0000259" key="3">
    <source>
        <dbReference type="Pfam" id="PF14214"/>
    </source>
</evidence>
<protein>
    <recommendedName>
        <fullName evidence="1">ATP-dependent DNA helicase</fullName>
        <ecNumber evidence="1">5.6.2.3</ecNumber>
    </recommendedName>
</protein>
<keyword evidence="1" id="KW-0233">DNA recombination</keyword>
<dbReference type="EC" id="5.6.2.3" evidence="1"/>
<keyword evidence="1" id="KW-0347">Helicase</keyword>
<name>A0AAP0BVJ0_9ASPA</name>
<dbReference type="InterPro" id="IPR027417">
    <property type="entry name" value="P-loop_NTPase"/>
</dbReference>
<proteinExistence type="inferred from homology"/>
<feature type="domain" description="Helitron helicase-like" evidence="3">
    <location>
        <begin position="332"/>
        <end position="512"/>
    </location>
</feature>
<evidence type="ECO:0000313" key="6">
    <source>
        <dbReference type="Proteomes" id="UP001418222"/>
    </source>
</evidence>
<dbReference type="CDD" id="cd18809">
    <property type="entry name" value="SF1_C_RecD"/>
    <property type="match status" value="1"/>
</dbReference>
<sequence length="1450" mass="166137">MPVCCCENYHVIRGRGTSRDNSEETGERTHLRFERNRERAVSGRGFGNNINRRTTTHFTARNCYPALNVPTVTLSSPTICSHCHAKLFHTETSTLCCKGGLVNLPNISAPPELLELYTAQTTEARNFRQNIRAYNHVYSFTSMGVTFDENVPAFNQGIYTFRAHGAIYHKIGSLLPENGARPRYLQMFIYDTEHEVENRLLESPGLHIPTLEKISSILDAINPFVQTFRQLAKQPNLQQCRLLIKERPSFERQYSLPTASQVAAILVGADDFMETNDRDILIETTSGNLISIKEYSGYYDPLQYPLLLPHGTYGWRGDELLERTERTSCCDYYSYLLQQRSNTPSVLLHAGRLLQQYMVDMYIKVETQKLRWIRSHQSDIRAEHYQGLQDCLYSGENDAGNVGRRTILPSSFIGSPRDMYQRYQDAMAVVRNFGKPDIFLTMTCNPSWPEIINELSPGQTPQDRPDLISRIFHAKLECLKDDVFHKGVLGRVVAHVHVVEFQKRGLPHAHMLFIFNDHDRLNSPDDYDGVVRAEIPIETEEPELYNAVLKHMIHGPCGRLRPNAQCMKNNVCKKGFPKPFIDNTTHGIDSYPLYRRRDDDRRITLGRDDNLVIDNGWVVPYNPWLLLKYDCHINVEICSSIKSIKYLYKYVYKGPDWVAFEVRSGQNYDEVSKYVDGRWICPPEASWKLFKYHMYQTYPSVVRLQIHLPNQHQVRFQANQTVSNVLADERNSRTMLTEFFKVYNDGLESTQYLYVDFARHYRWLIPTRKWIKRRRNRIVIGRIYAVSPTEGERFYLRLLLNHIPAPTSFDNLYTVHGHRCATFKEAAEKHGLLEEDNSIRECLAEARNFRMPSALRRLFATILLYCQPTGVRTLWEENHKAMIEDYCSTSTSNNNFLINRLLCELNNIFEQYNKSTKDFDLPRLSDGIQYSVDLPGLIENELSIPISDADLDSITLLNNEQQIAYKTICNSITEGNGAIFFVDGPGGTGKTFLYRSILATFRKEGRIIIATATSGIAANLLPGGCTAHSRFKIPIKLEKVLNCGFSKQSDMCKLVELASAIIWDEAPMANKKTFEILDRTLRDVLGNDKPFGGKVLIMGGDFRQVTPVVVNGTRLEIIRSSIVESFLWPEVKLLKLKENMRARDDVQFAEYLLRVGNGEEPTVENDMIRLLHTIVMPWEGEHSVDDLINFVFPNMQMYNINCNDVEYMETRALITPLNEDVNNLNEKCMFMFPGDSTTYYSFDSVSDDNHNLYLPEFLNSINPGNLPPHKLTLKRGCPIMLLRNIDPKIGLCNGTRLICRRFGRNIIEANILVGHFKGLRVFIPRIPLKSAEDYKMPFELTRKQFPVRLSFALTINKSQGQTIGNVGIYLPNHVFSHGQLYVALSRGVSSHTTRVLVKNYVIEGHEDPWPPPYSLPSSGGFRLEILHSGFALQIPDLNAFLCCSAEPVSI</sequence>
<gene>
    <name evidence="5" type="ORF">KSP39_PZI003478</name>
</gene>
<evidence type="ECO:0000313" key="5">
    <source>
        <dbReference type="EMBL" id="KAK8951062.1"/>
    </source>
</evidence>
<keyword evidence="1" id="KW-0227">DNA damage</keyword>
<dbReference type="PANTHER" id="PTHR10492:SF94">
    <property type="entry name" value="ATP-DEPENDENT DNA HELICASE"/>
    <property type="match status" value="1"/>
</dbReference>
<dbReference type="Proteomes" id="UP001418222">
    <property type="component" value="Unassembled WGS sequence"/>
</dbReference>
<dbReference type="GO" id="GO:0006310">
    <property type="term" value="P:DNA recombination"/>
    <property type="evidence" value="ECO:0007669"/>
    <property type="project" value="UniProtKB-KW"/>
</dbReference>
<comment type="cofactor">
    <cofactor evidence="1">
        <name>Mg(2+)</name>
        <dbReference type="ChEBI" id="CHEBI:18420"/>
    </cofactor>
</comment>
<comment type="catalytic activity">
    <reaction evidence="1">
        <text>ATP + H2O = ADP + phosphate + H(+)</text>
        <dbReference type="Rhea" id="RHEA:13065"/>
        <dbReference type="ChEBI" id="CHEBI:15377"/>
        <dbReference type="ChEBI" id="CHEBI:15378"/>
        <dbReference type="ChEBI" id="CHEBI:30616"/>
        <dbReference type="ChEBI" id="CHEBI:43474"/>
        <dbReference type="ChEBI" id="CHEBI:456216"/>
        <dbReference type="EC" id="5.6.2.3"/>
    </reaction>
</comment>
<dbReference type="PANTHER" id="PTHR10492">
    <property type="match status" value="1"/>
</dbReference>
<dbReference type="SUPFAM" id="SSF52540">
    <property type="entry name" value="P-loop containing nucleoside triphosphate hydrolases"/>
    <property type="match status" value="2"/>
</dbReference>
<keyword evidence="1" id="KW-0234">DNA repair</keyword>
<dbReference type="InterPro" id="IPR010285">
    <property type="entry name" value="DNA_helicase_pif1-like_DEAD"/>
</dbReference>
<organism evidence="5 6">
    <name type="scientific">Platanthera zijinensis</name>
    <dbReference type="NCBI Taxonomy" id="2320716"/>
    <lineage>
        <taxon>Eukaryota</taxon>
        <taxon>Viridiplantae</taxon>
        <taxon>Streptophyta</taxon>
        <taxon>Embryophyta</taxon>
        <taxon>Tracheophyta</taxon>
        <taxon>Spermatophyta</taxon>
        <taxon>Magnoliopsida</taxon>
        <taxon>Liliopsida</taxon>
        <taxon>Asparagales</taxon>
        <taxon>Orchidaceae</taxon>
        <taxon>Orchidoideae</taxon>
        <taxon>Orchideae</taxon>
        <taxon>Orchidinae</taxon>
        <taxon>Platanthera</taxon>
    </lineage>
</organism>
<dbReference type="Pfam" id="PF21530">
    <property type="entry name" value="Pif1_2B_dom"/>
    <property type="match status" value="1"/>
</dbReference>
<reference evidence="5 6" key="1">
    <citation type="journal article" date="2022" name="Nat. Plants">
        <title>Genomes of leafy and leafless Platanthera orchids illuminate the evolution of mycoheterotrophy.</title>
        <authorList>
            <person name="Li M.H."/>
            <person name="Liu K.W."/>
            <person name="Li Z."/>
            <person name="Lu H.C."/>
            <person name="Ye Q.L."/>
            <person name="Zhang D."/>
            <person name="Wang J.Y."/>
            <person name="Li Y.F."/>
            <person name="Zhong Z.M."/>
            <person name="Liu X."/>
            <person name="Yu X."/>
            <person name="Liu D.K."/>
            <person name="Tu X.D."/>
            <person name="Liu B."/>
            <person name="Hao Y."/>
            <person name="Liao X.Y."/>
            <person name="Jiang Y.T."/>
            <person name="Sun W.H."/>
            <person name="Chen J."/>
            <person name="Chen Y.Q."/>
            <person name="Ai Y."/>
            <person name="Zhai J.W."/>
            <person name="Wu S.S."/>
            <person name="Zhou Z."/>
            <person name="Hsiao Y.Y."/>
            <person name="Wu W.L."/>
            <person name="Chen Y.Y."/>
            <person name="Lin Y.F."/>
            <person name="Hsu J.L."/>
            <person name="Li C.Y."/>
            <person name="Wang Z.W."/>
            <person name="Zhao X."/>
            <person name="Zhong W.Y."/>
            <person name="Ma X.K."/>
            <person name="Ma L."/>
            <person name="Huang J."/>
            <person name="Chen G.Z."/>
            <person name="Huang M.Z."/>
            <person name="Huang L."/>
            <person name="Peng D.H."/>
            <person name="Luo Y.B."/>
            <person name="Zou S.Q."/>
            <person name="Chen S.P."/>
            <person name="Lan S."/>
            <person name="Tsai W.C."/>
            <person name="Van de Peer Y."/>
            <person name="Liu Z.J."/>
        </authorList>
    </citation>
    <scope>NUCLEOTIDE SEQUENCE [LARGE SCALE GENOMIC DNA]</scope>
    <source>
        <strain evidence="5">Lor287</strain>
    </source>
</reference>
<dbReference type="EMBL" id="JBBWWQ010000003">
    <property type="protein sequence ID" value="KAK8951062.1"/>
    <property type="molecule type" value="Genomic_DNA"/>
</dbReference>
<dbReference type="InterPro" id="IPR049163">
    <property type="entry name" value="Pif1-like_2B_dom"/>
</dbReference>
<dbReference type="FunFam" id="3.40.50.300:FF:002884">
    <property type="entry name" value="ATP-dependent DNA helicase"/>
    <property type="match status" value="1"/>
</dbReference>
<dbReference type="GO" id="GO:0000723">
    <property type="term" value="P:telomere maintenance"/>
    <property type="evidence" value="ECO:0007669"/>
    <property type="project" value="InterPro"/>
</dbReference>
<comment type="caution">
    <text evidence="5">The sequence shown here is derived from an EMBL/GenBank/DDBJ whole genome shotgun (WGS) entry which is preliminary data.</text>
</comment>
<keyword evidence="1" id="KW-0067">ATP-binding</keyword>
<dbReference type="InterPro" id="IPR025476">
    <property type="entry name" value="Helitron_helicase-like"/>
</dbReference>
<dbReference type="Pfam" id="PF05970">
    <property type="entry name" value="PIF1"/>
    <property type="match status" value="1"/>
</dbReference>
<keyword evidence="1" id="KW-0547">Nucleotide-binding</keyword>
<keyword evidence="6" id="KW-1185">Reference proteome</keyword>
<evidence type="ECO:0000259" key="2">
    <source>
        <dbReference type="Pfam" id="PF05970"/>
    </source>
</evidence>
<dbReference type="Gene3D" id="3.40.50.300">
    <property type="entry name" value="P-loop containing nucleotide triphosphate hydrolases"/>
    <property type="match status" value="1"/>
</dbReference>
<comment type="similarity">
    <text evidence="1">Belongs to the helicase family.</text>
</comment>
<dbReference type="Pfam" id="PF14214">
    <property type="entry name" value="Helitron_like_N"/>
    <property type="match status" value="1"/>
</dbReference>